<keyword evidence="2" id="KW-1133">Transmembrane helix</keyword>
<feature type="transmembrane region" description="Helical" evidence="2">
    <location>
        <begin position="60"/>
        <end position="84"/>
    </location>
</feature>
<feature type="region of interest" description="Disordered" evidence="1">
    <location>
        <begin position="19"/>
        <end position="40"/>
    </location>
</feature>
<dbReference type="KEGG" id="mgau:MGALJ_50460"/>
<keyword evidence="4" id="KW-1185">Reference proteome</keyword>
<evidence type="ECO:0000313" key="3">
    <source>
        <dbReference type="EMBL" id="BBY95377.1"/>
    </source>
</evidence>
<keyword evidence="2" id="KW-0812">Transmembrane</keyword>
<accession>A0A9W4B7M3</accession>
<dbReference type="EMBL" id="AP022601">
    <property type="protein sequence ID" value="BBY95377.1"/>
    <property type="molecule type" value="Genomic_DNA"/>
</dbReference>
<dbReference type="RefSeq" id="WP_232076312.1">
    <property type="nucleotide sequence ID" value="NZ_AP022601.1"/>
</dbReference>
<evidence type="ECO:0000256" key="1">
    <source>
        <dbReference type="SAM" id="MobiDB-lite"/>
    </source>
</evidence>
<organism evidence="3 4">
    <name type="scientific">Mycobacterium gallinarum</name>
    <dbReference type="NCBI Taxonomy" id="39689"/>
    <lineage>
        <taxon>Bacteria</taxon>
        <taxon>Bacillati</taxon>
        <taxon>Actinomycetota</taxon>
        <taxon>Actinomycetes</taxon>
        <taxon>Mycobacteriales</taxon>
        <taxon>Mycobacteriaceae</taxon>
        <taxon>Mycobacterium</taxon>
    </lineage>
</organism>
<protein>
    <recommendedName>
        <fullName evidence="5">Transmembrane protein</fullName>
    </recommendedName>
</protein>
<evidence type="ECO:0000313" key="4">
    <source>
        <dbReference type="Proteomes" id="UP000465785"/>
    </source>
</evidence>
<evidence type="ECO:0008006" key="5">
    <source>
        <dbReference type="Google" id="ProtNLM"/>
    </source>
</evidence>
<feature type="transmembrane region" description="Helical" evidence="2">
    <location>
        <begin position="96"/>
        <end position="114"/>
    </location>
</feature>
<feature type="transmembrane region" description="Helical" evidence="2">
    <location>
        <begin position="120"/>
        <end position="148"/>
    </location>
</feature>
<dbReference type="Proteomes" id="UP000465785">
    <property type="component" value="Chromosome"/>
</dbReference>
<proteinExistence type="predicted"/>
<gene>
    <name evidence="3" type="ORF">MGALJ_50460</name>
</gene>
<name>A0A9W4B7M3_9MYCO</name>
<dbReference type="AlphaFoldDB" id="A0A9W4B7M3"/>
<evidence type="ECO:0000256" key="2">
    <source>
        <dbReference type="SAM" id="Phobius"/>
    </source>
</evidence>
<keyword evidence="2" id="KW-0472">Membrane</keyword>
<reference evidence="3 4" key="1">
    <citation type="journal article" date="2019" name="Emerg. Microbes Infect.">
        <title>Comprehensive subspecies identification of 175 nontuberculous mycobacteria species based on 7547 genomic profiles.</title>
        <authorList>
            <person name="Matsumoto Y."/>
            <person name="Kinjo T."/>
            <person name="Motooka D."/>
            <person name="Nabeya D."/>
            <person name="Jung N."/>
            <person name="Uechi K."/>
            <person name="Horii T."/>
            <person name="Iida T."/>
            <person name="Fujita J."/>
            <person name="Nakamura S."/>
        </authorList>
    </citation>
    <scope>NUCLEOTIDE SEQUENCE [LARGE SCALE GENOMIC DNA]</scope>
    <source>
        <strain evidence="3 4">JCM 6399</strain>
    </source>
</reference>
<sequence>MVLDVDRDLLIEDTQEFTPSWDTGEFDAQPQPVDEAPSEPLPVPAPPLVVPGRDLYLKRWHFVLVVACVWAVAAAAAGWGLYFWWYHSIDKTASEFVVLVFLILCTVVGLLVAMVPNRPIASAVAIAFTSAPLAATAGAAVLHGLYFCEWATRCFVGLIPY</sequence>